<evidence type="ECO:0000256" key="3">
    <source>
        <dbReference type="ARBA" id="ARBA00023002"/>
    </source>
</evidence>
<keyword evidence="7" id="KW-1185">Reference proteome</keyword>
<feature type="non-terminal residue" evidence="6">
    <location>
        <position position="467"/>
    </location>
</feature>
<dbReference type="GO" id="GO:0004497">
    <property type="term" value="F:monooxygenase activity"/>
    <property type="evidence" value="ECO:0007669"/>
    <property type="project" value="UniProtKB-KW"/>
</dbReference>
<keyword evidence="4" id="KW-0503">Monooxygenase</keyword>
<sequence>PKNGVKVVIIGAGVAGLQAALELWRKGFEVIVLERAEKLSPLGDFFTITPSALTTLKEYPSMHADYHRNIYDCSIHVFTPSGTPIHSTVPEWKRPEVTTAAPDIDISFLKRRPVFAQMQLDQVNRLDIPVHWGDKVISVLEKDDSVAVTTDSGRVFIADLCIGADGIGSSIPGFEAGPEVAIQDSGYAVARVAFPRNAIKKGSPASKLLHNVDVKPEFRTYVGNDHHLILFLTPDWVAFTLTHPDHHGAKESWNNLKSPTELTQYLSGGDWDPAVLDFVQSSSSSVVDWKLRWRDGARQWTSESGRLIRIGDSAHAFLPTAGNGAVQGLEDAISLAECLRIGGKKDLTYATKVHNTLRFERVSILQQTGFLNREELHSVDLDTIKDAPKNASIGFFKIGRWVWNHNPEFYAMENYESCRTHIFEGKLGNFKNTNIPPGHVYQPWSLESEAKRMQAGISSNLKQNGDW</sequence>
<dbReference type="PANTHER" id="PTHR13789:SF315">
    <property type="entry name" value="FAD-DEPENDENT MONOOXYGENASE MDPD"/>
    <property type="match status" value="1"/>
</dbReference>
<dbReference type="InterPro" id="IPR036188">
    <property type="entry name" value="FAD/NAD-bd_sf"/>
</dbReference>
<dbReference type="STRING" id="97972.A0A2V1DE35"/>
<dbReference type="PRINTS" id="PR00420">
    <property type="entry name" value="RNGMNOXGNASE"/>
</dbReference>
<protein>
    <submittedName>
        <fullName evidence="6">FAD/NAD(P)-binding domain-containing protein</fullName>
    </submittedName>
</protein>
<dbReference type="Gene3D" id="3.50.50.60">
    <property type="entry name" value="FAD/NAD(P)-binding domain"/>
    <property type="match status" value="1"/>
</dbReference>
<dbReference type="InterPro" id="IPR050493">
    <property type="entry name" value="FAD-dep_Monooxygenase_BioMet"/>
</dbReference>
<evidence type="ECO:0000256" key="4">
    <source>
        <dbReference type="ARBA" id="ARBA00023033"/>
    </source>
</evidence>
<reference evidence="6 7" key="1">
    <citation type="journal article" date="2018" name="Sci. Rep.">
        <title>Comparative genomics provides insights into the lifestyle and reveals functional heterogeneity of dark septate endophytic fungi.</title>
        <authorList>
            <person name="Knapp D.G."/>
            <person name="Nemeth J.B."/>
            <person name="Barry K."/>
            <person name="Hainaut M."/>
            <person name="Henrissat B."/>
            <person name="Johnson J."/>
            <person name="Kuo A."/>
            <person name="Lim J.H.P."/>
            <person name="Lipzen A."/>
            <person name="Nolan M."/>
            <person name="Ohm R.A."/>
            <person name="Tamas L."/>
            <person name="Grigoriev I.V."/>
            <person name="Spatafora J.W."/>
            <person name="Nagy L.G."/>
            <person name="Kovacs G.M."/>
        </authorList>
    </citation>
    <scope>NUCLEOTIDE SEQUENCE [LARGE SCALE GENOMIC DNA]</scope>
    <source>
        <strain evidence="6 7">DSE2036</strain>
    </source>
</reference>
<accession>A0A2V1DE35</accession>
<proteinExistence type="inferred from homology"/>
<gene>
    <name evidence="6" type="ORF">DM02DRAFT_499793</name>
</gene>
<evidence type="ECO:0000256" key="2">
    <source>
        <dbReference type="ARBA" id="ARBA00007992"/>
    </source>
</evidence>
<evidence type="ECO:0000256" key="1">
    <source>
        <dbReference type="ARBA" id="ARBA00001974"/>
    </source>
</evidence>
<feature type="non-terminal residue" evidence="6">
    <location>
        <position position="1"/>
    </location>
</feature>
<dbReference type="EMBL" id="KZ805468">
    <property type="protein sequence ID" value="PVH96301.1"/>
    <property type="molecule type" value="Genomic_DNA"/>
</dbReference>
<dbReference type="Pfam" id="PF01266">
    <property type="entry name" value="DAO"/>
    <property type="match status" value="1"/>
</dbReference>
<dbReference type="Proteomes" id="UP000244855">
    <property type="component" value="Unassembled WGS sequence"/>
</dbReference>
<evidence type="ECO:0000313" key="6">
    <source>
        <dbReference type="EMBL" id="PVH96301.1"/>
    </source>
</evidence>
<evidence type="ECO:0000313" key="7">
    <source>
        <dbReference type="Proteomes" id="UP000244855"/>
    </source>
</evidence>
<name>A0A2V1DE35_9PLEO</name>
<comment type="cofactor">
    <cofactor evidence="1">
        <name>FAD</name>
        <dbReference type="ChEBI" id="CHEBI:57692"/>
    </cofactor>
</comment>
<evidence type="ECO:0000259" key="5">
    <source>
        <dbReference type="Pfam" id="PF01266"/>
    </source>
</evidence>
<dbReference type="OrthoDB" id="16820at2759"/>
<dbReference type="PANTHER" id="PTHR13789">
    <property type="entry name" value="MONOOXYGENASE"/>
    <property type="match status" value="1"/>
</dbReference>
<comment type="similarity">
    <text evidence="2">Belongs to the paxM FAD-dependent monooxygenase family.</text>
</comment>
<dbReference type="AlphaFoldDB" id="A0A2V1DE35"/>
<keyword evidence="3" id="KW-0560">Oxidoreductase</keyword>
<dbReference type="SUPFAM" id="SSF51905">
    <property type="entry name" value="FAD/NAD(P)-binding domain"/>
    <property type="match status" value="1"/>
</dbReference>
<dbReference type="InterPro" id="IPR006076">
    <property type="entry name" value="FAD-dep_OxRdtase"/>
</dbReference>
<organism evidence="6 7">
    <name type="scientific">Periconia macrospinosa</name>
    <dbReference type="NCBI Taxonomy" id="97972"/>
    <lineage>
        <taxon>Eukaryota</taxon>
        <taxon>Fungi</taxon>
        <taxon>Dikarya</taxon>
        <taxon>Ascomycota</taxon>
        <taxon>Pezizomycotina</taxon>
        <taxon>Dothideomycetes</taxon>
        <taxon>Pleosporomycetidae</taxon>
        <taxon>Pleosporales</taxon>
        <taxon>Massarineae</taxon>
        <taxon>Periconiaceae</taxon>
        <taxon>Periconia</taxon>
    </lineage>
</organism>
<feature type="domain" description="FAD dependent oxidoreductase" evidence="5">
    <location>
        <begin position="6"/>
        <end position="37"/>
    </location>
</feature>